<dbReference type="HOGENOM" id="CLU_058779_0_0_9"/>
<evidence type="ECO:0000313" key="4">
    <source>
        <dbReference type="Proteomes" id="UP000007239"/>
    </source>
</evidence>
<accession>F6BKS9</accession>
<protein>
    <recommendedName>
        <fullName evidence="2">Phosphodiester glycosidase domain-containing protein</fullName>
    </recommendedName>
</protein>
<keyword evidence="1" id="KW-0472">Membrane</keyword>
<feature type="transmembrane region" description="Helical" evidence="1">
    <location>
        <begin position="12"/>
        <end position="34"/>
    </location>
</feature>
<proteinExistence type="predicted"/>
<organism evidence="3 4">
    <name type="scientific">Thermoanaerobacterium xylanolyticum (strain ATCC 49914 / DSM 7097 / LX-11)</name>
    <dbReference type="NCBI Taxonomy" id="858215"/>
    <lineage>
        <taxon>Bacteria</taxon>
        <taxon>Bacillati</taxon>
        <taxon>Bacillota</taxon>
        <taxon>Clostridia</taxon>
        <taxon>Thermoanaerobacterales</taxon>
        <taxon>Thermoanaerobacteraceae</taxon>
        <taxon>Thermoanaerobacterium</taxon>
    </lineage>
</organism>
<evidence type="ECO:0000259" key="2">
    <source>
        <dbReference type="Pfam" id="PF09992"/>
    </source>
</evidence>
<name>F6BKS9_THEXL</name>
<sequence length="323" mass="34602">MGERNCMKKIIAYVIFQVFLAVIVIPMSIFYGPFTNIRNTLVATAMTTFSHKYIATLFLPQSKIDAIMKEMTNISTDSSKSSLLNFKNNHDTTIEVNDISSSRFKGKVILIHDPTRVEVGISSKLPKEGETVSEIAKENGAIAAINAGGFIGYVDGAWTGSGGTPGGIIIHNGKLIYNNAYSKDGKIDLAGFTTDGKLLVGKYTLDEIKNLNIKEAVSFGPALVVNGKPMIKTGDGGWGIAPRTAIGQKADGTVIFLVIDGRAISSVGATLKDVQNIMLDYGAVNATNLDGGSSTTMYYKGKVINNPSNPLGERMVPTIFYAK</sequence>
<dbReference type="EMBL" id="CP002739">
    <property type="protein sequence ID" value="AEF18162.1"/>
    <property type="molecule type" value="Genomic_DNA"/>
</dbReference>
<gene>
    <name evidence="3" type="ordered locus">Thexy_2154</name>
</gene>
<dbReference type="Proteomes" id="UP000007239">
    <property type="component" value="Chromosome"/>
</dbReference>
<keyword evidence="1" id="KW-1133">Transmembrane helix</keyword>
<dbReference type="STRING" id="858215.Thexy_2154"/>
<dbReference type="PANTHER" id="PTHR40446:SF2">
    <property type="entry name" value="N-ACETYLGLUCOSAMINE-1-PHOSPHODIESTER ALPHA-N-ACETYLGLUCOSAMINIDASE"/>
    <property type="match status" value="1"/>
</dbReference>
<dbReference type="KEGG" id="txy:Thexy_2154"/>
<evidence type="ECO:0000256" key="1">
    <source>
        <dbReference type="SAM" id="Phobius"/>
    </source>
</evidence>
<feature type="domain" description="Phosphodiester glycosidase" evidence="2">
    <location>
        <begin position="139"/>
        <end position="321"/>
    </location>
</feature>
<keyword evidence="4" id="KW-1185">Reference proteome</keyword>
<keyword evidence="1" id="KW-0812">Transmembrane</keyword>
<dbReference type="Pfam" id="PF09992">
    <property type="entry name" value="NAGPA"/>
    <property type="match status" value="1"/>
</dbReference>
<reference evidence="3" key="1">
    <citation type="submission" date="2011-05" db="EMBL/GenBank/DDBJ databases">
        <title>Complete sequence of Thermoanaerobacterium xylanolyticum LX-11.</title>
        <authorList>
            <consortium name="US DOE Joint Genome Institute"/>
            <person name="Lucas S."/>
            <person name="Han J."/>
            <person name="Lapidus A."/>
            <person name="Cheng J.-F."/>
            <person name="Goodwin L."/>
            <person name="Pitluck S."/>
            <person name="Peters L."/>
            <person name="Mikhailova N."/>
            <person name="Lu M."/>
            <person name="Han C."/>
            <person name="Tapia R."/>
            <person name="Land M."/>
            <person name="Hauser L."/>
            <person name="Kyrpides N."/>
            <person name="Ivanova N."/>
            <person name="Pagani I."/>
            <person name="Hemme C."/>
            <person name="Woyke T."/>
        </authorList>
    </citation>
    <scope>NUCLEOTIDE SEQUENCE</scope>
    <source>
        <strain evidence="3">LX-11</strain>
    </source>
</reference>
<evidence type="ECO:0000313" key="3">
    <source>
        <dbReference type="EMBL" id="AEF18162.1"/>
    </source>
</evidence>
<dbReference type="PANTHER" id="PTHR40446">
    <property type="entry name" value="N-ACETYLGLUCOSAMINE-1-PHOSPHODIESTER ALPHA-N-ACETYLGLUCOSAMINIDASE"/>
    <property type="match status" value="1"/>
</dbReference>
<dbReference type="InterPro" id="IPR018711">
    <property type="entry name" value="NAGPA"/>
</dbReference>
<dbReference type="eggNOG" id="COG4632">
    <property type="taxonomic scope" value="Bacteria"/>
</dbReference>
<dbReference type="AlphaFoldDB" id="F6BKS9"/>